<evidence type="ECO:0000256" key="2">
    <source>
        <dbReference type="ARBA" id="ARBA00023180"/>
    </source>
</evidence>
<dbReference type="Gene3D" id="3.40.50.1240">
    <property type="entry name" value="Phosphoglycerate mutase-like"/>
    <property type="match status" value="1"/>
</dbReference>
<protein>
    <submittedName>
        <fullName evidence="6">Phosphoglycerate mutase-like protein</fullName>
    </submittedName>
</protein>
<feature type="disulfide bond" evidence="4">
    <location>
        <begin position="277"/>
        <end position="290"/>
    </location>
</feature>
<dbReference type="CDD" id="cd07061">
    <property type="entry name" value="HP_HAP_like"/>
    <property type="match status" value="1"/>
</dbReference>
<organism evidence="6 7">
    <name type="scientific">Athelia psychrophila</name>
    <dbReference type="NCBI Taxonomy" id="1759441"/>
    <lineage>
        <taxon>Eukaryota</taxon>
        <taxon>Fungi</taxon>
        <taxon>Dikarya</taxon>
        <taxon>Basidiomycota</taxon>
        <taxon>Agaricomycotina</taxon>
        <taxon>Agaricomycetes</taxon>
        <taxon>Agaricomycetidae</taxon>
        <taxon>Atheliales</taxon>
        <taxon>Atheliaceae</taxon>
        <taxon>Athelia</taxon>
    </lineage>
</organism>
<dbReference type="InterPro" id="IPR016274">
    <property type="entry name" value="Histidine_acid_Pase_euk"/>
</dbReference>
<keyword evidence="1" id="KW-0378">Hydrolase</keyword>
<accession>A0A166SSW2</accession>
<evidence type="ECO:0000313" key="6">
    <source>
        <dbReference type="EMBL" id="KZP29788.1"/>
    </source>
</evidence>
<reference evidence="6 7" key="1">
    <citation type="journal article" date="2016" name="Mol. Biol. Evol.">
        <title>Comparative Genomics of Early-Diverging Mushroom-Forming Fungi Provides Insights into the Origins of Lignocellulose Decay Capabilities.</title>
        <authorList>
            <person name="Nagy L.G."/>
            <person name="Riley R."/>
            <person name="Tritt A."/>
            <person name="Adam C."/>
            <person name="Daum C."/>
            <person name="Floudas D."/>
            <person name="Sun H."/>
            <person name="Yadav J.S."/>
            <person name="Pangilinan J."/>
            <person name="Larsson K.H."/>
            <person name="Matsuura K."/>
            <person name="Barry K."/>
            <person name="Labutti K."/>
            <person name="Kuo R."/>
            <person name="Ohm R.A."/>
            <person name="Bhattacharya S.S."/>
            <person name="Shirouzu T."/>
            <person name="Yoshinaga Y."/>
            <person name="Martin F.M."/>
            <person name="Grigoriev I.V."/>
            <person name="Hibbett D.S."/>
        </authorList>
    </citation>
    <scope>NUCLEOTIDE SEQUENCE [LARGE SCALE GENOMIC DNA]</scope>
    <source>
        <strain evidence="6 7">CBS 109695</strain>
    </source>
</reference>
<feature type="active site" description="Proton donor" evidence="3">
    <location>
        <position position="371"/>
    </location>
</feature>
<gene>
    <name evidence="6" type="ORF">FIBSPDRAFT_815895</name>
</gene>
<dbReference type="PANTHER" id="PTHR20963:SF43">
    <property type="entry name" value="PUTATIVE (AFU_ORTHOLOGUE AFUA_7G01240)-RELATED"/>
    <property type="match status" value="1"/>
</dbReference>
<dbReference type="PIRSF" id="PIRSF000894">
    <property type="entry name" value="Acid_phosphatase"/>
    <property type="match status" value="1"/>
</dbReference>
<evidence type="ECO:0000256" key="4">
    <source>
        <dbReference type="PIRSR" id="PIRSR000894-2"/>
    </source>
</evidence>
<evidence type="ECO:0000256" key="1">
    <source>
        <dbReference type="ARBA" id="ARBA00022801"/>
    </source>
</evidence>
<keyword evidence="4" id="KW-1015">Disulfide bond</keyword>
<dbReference type="SUPFAM" id="SSF53254">
    <property type="entry name" value="Phosphoglycerate mutase-like"/>
    <property type="match status" value="1"/>
</dbReference>
<dbReference type="STRING" id="436010.A0A166SSW2"/>
<dbReference type="InterPro" id="IPR029033">
    <property type="entry name" value="His_PPase_superfam"/>
</dbReference>
<dbReference type="Pfam" id="PF00328">
    <property type="entry name" value="His_Phos_2"/>
    <property type="match status" value="1"/>
</dbReference>
<feature type="active site" description="Nucleophile" evidence="3">
    <location>
        <position position="73"/>
    </location>
</feature>
<dbReference type="AlphaFoldDB" id="A0A166SSW2"/>
<feature type="disulfide bond" evidence="4">
    <location>
        <begin position="62"/>
        <end position="422"/>
    </location>
</feature>
<evidence type="ECO:0000256" key="3">
    <source>
        <dbReference type="PIRSR" id="PIRSR000894-1"/>
    </source>
</evidence>
<keyword evidence="5" id="KW-0732">Signal</keyword>
<proteinExistence type="predicted"/>
<feature type="signal peptide" evidence="5">
    <location>
        <begin position="1"/>
        <end position="23"/>
    </location>
</feature>
<evidence type="ECO:0000256" key="5">
    <source>
        <dbReference type="SAM" id="SignalP"/>
    </source>
</evidence>
<dbReference type="OrthoDB" id="6509975at2759"/>
<dbReference type="GO" id="GO:0003993">
    <property type="term" value="F:acid phosphatase activity"/>
    <property type="evidence" value="ECO:0007669"/>
    <property type="project" value="TreeGrafter"/>
</dbReference>
<keyword evidence="7" id="KW-1185">Reference proteome</keyword>
<dbReference type="EMBL" id="KV417497">
    <property type="protein sequence ID" value="KZP29788.1"/>
    <property type="molecule type" value="Genomic_DNA"/>
</dbReference>
<dbReference type="PANTHER" id="PTHR20963">
    <property type="entry name" value="MULTIPLE INOSITOL POLYPHOSPHATE PHOSPHATASE-RELATED"/>
    <property type="match status" value="1"/>
</dbReference>
<sequence>MRGLFWLNAALSTTSFVAKAVSGATPIDDLDVISQHWGQITPYHDNKPDYFGVEQVGLPDGCGIEQVHVLHRHAQRYPTSYIEDGGFMETFAAKLINFTAAHPDADFKGPLDFLNTWSYELGQGPLEGTLTAPGSVTEFTSGVRFWNEYGRLLYNATAGQPRYNASLVGDTKPVLRTTSQTRILQSAQYWATGFFGFDSADNYDLFVIPEGGVENNTLASYDACKNDGNSSMYYLGDYAAINYIPHYLQPARNRIAAYMPEGFELNVNDTYGIQEICAYEVAAFGTSDFCSLFTLAEWEGFEYSTDLAYYGDYSFGNPTGRAQGIGYVQELLARLMNQTISVSNSSVNSTLDSDPATFPLGQPFYLDMSHDDILVSVVTALSIEYFKEDLPFTQFPPDPKRHFILSHLTPFGTRLETEVLGCASANPTAKTKASTTYTLGQNGYKADNAPHKFIRMRWNQGILPLSTIPGGHCERLDGLCPMANFITSQANASALANYQYACFGNYTFEGPEFVKDGTVFQS</sequence>
<dbReference type="InterPro" id="IPR000560">
    <property type="entry name" value="His_Pase_clade-2"/>
</dbReference>
<name>A0A166SSW2_9AGAM</name>
<dbReference type="Proteomes" id="UP000076532">
    <property type="component" value="Unassembled WGS sequence"/>
</dbReference>
<keyword evidence="2" id="KW-0325">Glycoprotein</keyword>
<evidence type="ECO:0000313" key="7">
    <source>
        <dbReference type="Proteomes" id="UP000076532"/>
    </source>
</evidence>
<feature type="chain" id="PRO_5007879700" evidence="5">
    <location>
        <begin position="24"/>
        <end position="522"/>
    </location>
</feature>